<proteinExistence type="predicted"/>
<dbReference type="Proteomes" id="UP001144471">
    <property type="component" value="Unassembled WGS sequence"/>
</dbReference>
<feature type="chain" id="PRO_5040822639" evidence="6">
    <location>
        <begin position="20"/>
        <end position="769"/>
    </location>
</feature>
<protein>
    <submittedName>
        <fullName evidence="8">Serine protease</fullName>
    </submittedName>
</protein>
<dbReference type="InterPro" id="IPR050301">
    <property type="entry name" value="NTE"/>
</dbReference>
<evidence type="ECO:0000259" key="7">
    <source>
        <dbReference type="PROSITE" id="PS51635"/>
    </source>
</evidence>
<feature type="coiled-coil region" evidence="5">
    <location>
        <begin position="23"/>
        <end position="57"/>
    </location>
</feature>
<keyword evidence="5" id="KW-0175">Coiled coil</keyword>
<dbReference type="GO" id="GO:0016042">
    <property type="term" value="P:lipid catabolic process"/>
    <property type="evidence" value="ECO:0007669"/>
    <property type="project" value="UniProtKB-UniRule"/>
</dbReference>
<dbReference type="Gene3D" id="2.40.160.50">
    <property type="entry name" value="membrane protein fhac: a member of the omp85/tpsb transporter family"/>
    <property type="match status" value="1"/>
</dbReference>
<name>A0A9W6LQ92_9FUSO</name>
<feature type="domain" description="PNPLA" evidence="7">
    <location>
        <begin position="74"/>
        <end position="265"/>
    </location>
</feature>
<evidence type="ECO:0000313" key="8">
    <source>
        <dbReference type="EMBL" id="GLI58355.1"/>
    </source>
</evidence>
<evidence type="ECO:0000256" key="1">
    <source>
        <dbReference type="ARBA" id="ARBA00022801"/>
    </source>
</evidence>
<evidence type="ECO:0000256" key="4">
    <source>
        <dbReference type="PROSITE-ProRule" id="PRU01161"/>
    </source>
</evidence>
<feature type="short sequence motif" description="DGA/G" evidence="4">
    <location>
        <begin position="252"/>
        <end position="254"/>
    </location>
</feature>
<feature type="active site" description="Proton acceptor" evidence="4">
    <location>
        <position position="252"/>
    </location>
</feature>
<evidence type="ECO:0000256" key="2">
    <source>
        <dbReference type="ARBA" id="ARBA00022963"/>
    </source>
</evidence>
<dbReference type="EMBL" id="BSDY01000050">
    <property type="protein sequence ID" value="GLI58355.1"/>
    <property type="molecule type" value="Genomic_DNA"/>
</dbReference>
<sequence length="769" mass="86098">MRKFLIVTALILCSVLSLGNTMVQDKEERLKAIEEEMNLLKKRMETLENIKMKIDMEDPLGSMTASEERPKIGLVLSGGGAKGAAHIGVLKVLKEHNVPIDYITGTSIGSIVGALYASGYSIEEMEEIVLTLDWNGLFKDDPRREYQSLEEKVELEKYFLSLEIDENYNLKFPKGVLRGEAMYLTLKELLWRAEGIEDFDDLPIPYRAIATDLQTGKATSISEGDLALAAFKSMAIPTALDPVRDGENFYVDGGLARNLPVQDVIEMGADIVIAVDIAADNVEITEDSNIIEVINRMSTYKGMENTEYQKKLADILIVPDVKSHPTVDFSNLDGLILEGEVAARKMEYALSKLSYPEEIRDRSGLPQDRKVVINNIVLENANIFTEQQANFLKPKGEEENGELSKDDLTLWMERIYALNYVDRIFYRIEDDTIYLDVNENNAAQLRAGLNYNSDTGVTLGLLGYISNFGGTQTNTAVSIEASEYPSIAFKRFASYSFGGLKLLGVGQIGIDYNPLHIYDKDDKVSELESRSISASLSLGTVFWEKYVVGIGLEYKDVKNSYREGDRSFNPLLSHEDYFSPNIFMLFDNRNKAYFPTRGVYGITSAFTGNSPDGDKVDYRGGLYEVEGYIPATEKLTLRIASSGGKISGDSIPGQEYFKLGGLRNNVTKKYYAFYGMNTMREYADEFVMASGSLQYRVKENLYLIGRYNAVTYTSNIIDTRSERDLGDDFVYGYGGGIGWDTLIGPMEFIITNDVNSSDYIINAFLGYEF</sequence>
<dbReference type="SUPFAM" id="SSF52151">
    <property type="entry name" value="FabD/lysophospholipase-like"/>
    <property type="match status" value="1"/>
</dbReference>
<accession>A0A9W6LQ92</accession>
<evidence type="ECO:0000256" key="5">
    <source>
        <dbReference type="SAM" id="Coils"/>
    </source>
</evidence>
<feature type="short sequence motif" description="GXSXG" evidence="4">
    <location>
        <begin position="105"/>
        <end position="109"/>
    </location>
</feature>
<dbReference type="PROSITE" id="PS51635">
    <property type="entry name" value="PNPLA"/>
    <property type="match status" value="1"/>
</dbReference>
<gene>
    <name evidence="8" type="ORF">PM10SUCC1_38690</name>
</gene>
<dbReference type="GO" id="GO:0006508">
    <property type="term" value="P:proteolysis"/>
    <property type="evidence" value="ECO:0007669"/>
    <property type="project" value="UniProtKB-KW"/>
</dbReference>
<keyword evidence="2 4" id="KW-0442">Lipid degradation</keyword>
<feature type="signal peptide" evidence="6">
    <location>
        <begin position="1"/>
        <end position="19"/>
    </location>
</feature>
<dbReference type="Pfam" id="PF01734">
    <property type="entry name" value="Patatin"/>
    <property type="match status" value="1"/>
</dbReference>
<dbReference type="Pfam" id="PF19143">
    <property type="entry name" value="Omp85_2"/>
    <property type="match status" value="1"/>
</dbReference>
<feature type="active site" description="Nucleophile" evidence="4">
    <location>
        <position position="107"/>
    </location>
</feature>
<comment type="caution">
    <text evidence="8">The sequence shown here is derived from an EMBL/GenBank/DDBJ whole genome shotgun (WGS) entry which is preliminary data.</text>
</comment>
<reference evidence="8" key="1">
    <citation type="submission" date="2022-12" db="EMBL/GenBank/DDBJ databases">
        <title>Reference genome sequencing for broad-spectrum identification of bacterial and archaeal isolates by mass spectrometry.</title>
        <authorList>
            <person name="Sekiguchi Y."/>
            <person name="Tourlousse D.M."/>
        </authorList>
    </citation>
    <scope>NUCLEOTIDE SEQUENCE</scope>
    <source>
        <strain evidence="8">10succ1</strain>
    </source>
</reference>
<dbReference type="InterPro" id="IPR043864">
    <property type="entry name" value="Omp85-like_dom"/>
</dbReference>
<organism evidence="8 9">
    <name type="scientific">Propionigenium maris DSM 9537</name>
    <dbReference type="NCBI Taxonomy" id="1123000"/>
    <lineage>
        <taxon>Bacteria</taxon>
        <taxon>Fusobacteriati</taxon>
        <taxon>Fusobacteriota</taxon>
        <taxon>Fusobacteriia</taxon>
        <taxon>Fusobacteriales</taxon>
        <taxon>Fusobacteriaceae</taxon>
        <taxon>Propionigenium</taxon>
    </lineage>
</organism>
<dbReference type="RefSeq" id="WP_281838173.1">
    <property type="nucleotide sequence ID" value="NZ_BSDY01000050.1"/>
</dbReference>
<dbReference type="GO" id="GO:0008233">
    <property type="term" value="F:peptidase activity"/>
    <property type="evidence" value="ECO:0007669"/>
    <property type="project" value="UniProtKB-KW"/>
</dbReference>
<keyword evidence="6" id="KW-0732">Signal</keyword>
<keyword evidence="8" id="KW-0645">Protease</keyword>
<keyword evidence="3 4" id="KW-0443">Lipid metabolism</keyword>
<keyword evidence="9" id="KW-1185">Reference proteome</keyword>
<dbReference type="CDD" id="cd07205">
    <property type="entry name" value="Pat_PNPLA6_PNPLA7_NTE1_like"/>
    <property type="match status" value="1"/>
</dbReference>
<dbReference type="PANTHER" id="PTHR14226:SF76">
    <property type="entry name" value="NTE FAMILY PROTEIN RSSA"/>
    <property type="match status" value="1"/>
</dbReference>
<evidence type="ECO:0000256" key="3">
    <source>
        <dbReference type="ARBA" id="ARBA00023098"/>
    </source>
</evidence>
<evidence type="ECO:0000256" key="6">
    <source>
        <dbReference type="SAM" id="SignalP"/>
    </source>
</evidence>
<keyword evidence="1 4" id="KW-0378">Hydrolase</keyword>
<dbReference type="AlphaFoldDB" id="A0A9W6LQ92"/>
<dbReference type="PANTHER" id="PTHR14226">
    <property type="entry name" value="NEUROPATHY TARGET ESTERASE/SWISS CHEESE D.MELANOGASTER"/>
    <property type="match status" value="1"/>
</dbReference>
<feature type="short sequence motif" description="GXGXXG" evidence="4">
    <location>
        <begin position="78"/>
        <end position="83"/>
    </location>
</feature>
<evidence type="ECO:0000313" key="9">
    <source>
        <dbReference type="Proteomes" id="UP001144471"/>
    </source>
</evidence>
<dbReference type="InterPro" id="IPR002641">
    <property type="entry name" value="PNPLA_dom"/>
</dbReference>
<dbReference type="InterPro" id="IPR016035">
    <property type="entry name" value="Acyl_Trfase/lysoPLipase"/>
</dbReference>
<dbReference type="Gene3D" id="3.40.1090.10">
    <property type="entry name" value="Cytosolic phospholipase A2 catalytic domain"/>
    <property type="match status" value="2"/>
</dbReference>